<dbReference type="FunFam" id="3.30.420.10:FF:000045">
    <property type="entry name" value="3'-5' exonuclease DinG"/>
    <property type="match status" value="1"/>
</dbReference>
<feature type="domain" description="GIY-YIG" evidence="1">
    <location>
        <begin position="228"/>
        <end position="306"/>
    </location>
</feature>
<dbReference type="SUPFAM" id="SSF53098">
    <property type="entry name" value="Ribonuclease H-like"/>
    <property type="match status" value="1"/>
</dbReference>
<dbReference type="NCBIfam" id="NF005907">
    <property type="entry name" value="PRK07883.1-5"/>
    <property type="match status" value="1"/>
</dbReference>
<gene>
    <name evidence="2" type="ORF">UFOPK2254_01224</name>
</gene>
<dbReference type="Gene3D" id="3.30.420.10">
    <property type="entry name" value="Ribonuclease H-like superfamily/Ribonuclease H"/>
    <property type="match status" value="1"/>
</dbReference>
<dbReference type="SMART" id="SM00479">
    <property type="entry name" value="EXOIII"/>
    <property type="match status" value="1"/>
</dbReference>
<dbReference type="InterPro" id="IPR013520">
    <property type="entry name" value="Ribonucl_H"/>
</dbReference>
<dbReference type="GO" id="GO:0006289">
    <property type="term" value="P:nucleotide-excision repair"/>
    <property type="evidence" value="ECO:0007669"/>
    <property type="project" value="InterPro"/>
</dbReference>
<dbReference type="PANTHER" id="PTHR30562">
    <property type="entry name" value="UVRC/OXIDOREDUCTASE"/>
    <property type="match status" value="1"/>
</dbReference>
<dbReference type="AlphaFoldDB" id="A0A6J6MBB7"/>
<dbReference type="CDD" id="cd06127">
    <property type="entry name" value="DEDDh"/>
    <property type="match status" value="1"/>
</dbReference>
<organism evidence="2">
    <name type="scientific">freshwater metagenome</name>
    <dbReference type="NCBI Taxonomy" id="449393"/>
    <lineage>
        <taxon>unclassified sequences</taxon>
        <taxon>metagenomes</taxon>
        <taxon>ecological metagenomes</taxon>
    </lineage>
</organism>
<dbReference type="InterPro" id="IPR036397">
    <property type="entry name" value="RNaseH_sf"/>
</dbReference>
<dbReference type="EMBL" id="CAEZWO010000142">
    <property type="protein sequence ID" value="CAB4670268.1"/>
    <property type="molecule type" value="Genomic_DNA"/>
</dbReference>
<dbReference type="GO" id="GO:0003887">
    <property type="term" value="F:DNA-directed DNA polymerase activity"/>
    <property type="evidence" value="ECO:0007669"/>
    <property type="project" value="InterPro"/>
</dbReference>
<proteinExistence type="predicted"/>
<name>A0A6J6MBB7_9ZZZZ</name>
<dbReference type="GO" id="GO:0006260">
    <property type="term" value="P:DNA replication"/>
    <property type="evidence" value="ECO:0007669"/>
    <property type="project" value="InterPro"/>
</dbReference>
<dbReference type="CDD" id="cd10434">
    <property type="entry name" value="GIY-YIG_UvrC_Cho"/>
    <property type="match status" value="1"/>
</dbReference>
<dbReference type="InterPro" id="IPR036876">
    <property type="entry name" value="UVR_dom_sf"/>
</dbReference>
<dbReference type="Pfam" id="PF00929">
    <property type="entry name" value="RNase_T"/>
    <property type="match status" value="1"/>
</dbReference>
<dbReference type="NCBIfam" id="TIGR00573">
    <property type="entry name" value="dnaq"/>
    <property type="match status" value="1"/>
</dbReference>
<dbReference type="SMART" id="SM00465">
    <property type="entry name" value="GIYc"/>
    <property type="match status" value="1"/>
</dbReference>
<dbReference type="SUPFAM" id="SSF46600">
    <property type="entry name" value="C-terminal UvrC-binding domain of UvrB"/>
    <property type="match status" value="1"/>
</dbReference>
<dbReference type="InterPro" id="IPR012337">
    <property type="entry name" value="RNaseH-like_sf"/>
</dbReference>
<dbReference type="Pfam" id="PF01541">
    <property type="entry name" value="GIY-YIG"/>
    <property type="match status" value="1"/>
</dbReference>
<reference evidence="2" key="1">
    <citation type="submission" date="2020-05" db="EMBL/GenBank/DDBJ databases">
        <authorList>
            <person name="Chiriac C."/>
            <person name="Salcher M."/>
            <person name="Ghai R."/>
            <person name="Kavagutti S V."/>
        </authorList>
    </citation>
    <scope>NUCLEOTIDE SEQUENCE</scope>
</reference>
<dbReference type="PROSITE" id="PS50164">
    <property type="entry name" value="GIY_YIG"/>
    <property type="match status" value="1"/>
</dbReference>
<accession>A0A6J6MBB7</accession>
<protein>
    <submittedName>
        <fullName evidence="2">Unannotated protein</fullName>
    </submittedName>
</protein>
<sequence>MSEGRVNEAWQGAFEDLGRNLSETTFVVVDLETSGGSPEQSSITEIGAVKVRGGEIIGEFQTLINPGGDIPAYITVLTGITNSMVISAPSIQETFPSLLEFFGSPDESVVVAHNAPFDLGFLKAAAKQNNYVWPNFQVVDTARLARQVLTKDEVPNCKLGTLAIFFRARTSPTHRALDDARATVDVLHGIFERLGSFGVTTLEELKGFSSRLTTAQRDKRHLASSIPQAPGVYIFRGPKNEPLYVGTSRNLRTRVRNYFTAAETRKRMHEMIAVTHHIDAIVCATILEAQVRELRMINEHKPHYNKRSRFQKMPTWLKTFESVDIREASTRLTKRMNEFSDAELFEKAAVVRNEIHELVRNNSRAHHIHALASLPEIILAKPISTPGLWEFTCIRYGRLAGTALSVPGIDVARTLDSLTMTAEVVVDDGSILPASSHEEVEKLLTYIDDEGTRIVSLKGQWALPILASMTPTFAEVPSLDRYL</sequence>
<dbReference type="GO" id="GO:0003677">
    <property type="term" value="F:DNA binding"/>
    <property type="evidence" value="ECO:0007669"/>
    <property type="project" value="InterPro"/>
</dbReference>
<dbReference type="SUPFAM" id="SSF82771">
    <property type="entry name" value="GIY-YIG endonuclease"/>
    <property type="match status" value="1"/>
</dbReference>
<dbReference type="Gene3D" id="3.40.1440.10">
    <property type="entry name" value="GIY-YIG endonuclease"/>
    <property type="match status" value="1"/>
</dbReference>
<dbReference type="InterPro" id="IPR047296">
    <property type="entry name" value="GIY-YIG_UvrC_Cho"/>
</dbReference>
<dbReference type="InterPro" id="IPR035901">
    <property type="entry name" value="GIY-YIG_endonuc_sf"/>
</dbReference>
<dbReference type="InterPro" id="IPR050066">
    <property type="entry name" value="UvrABC_protein_C"/>
</dbReference>
<dbReference type="GO" id="GO:0009380">
    <property type="term" value="C:excinuclease repair complex"/>
    <property type="evidence" value="ECO:0007669"/>
    <property type="project" value="TreeGrafter"/>
</dbReference>
<dbReference type="PANTHER" id="PTHR30562:SF1">
    <property type="entry name" value="UVRABC SYSTEM PROTEIN C"/>
    <property type="match status" value="1"/>
</dbReference>
<evidence type="ECO:0000313" key="2">
    <source>
        <dbReference type="EMBL" id="CAB4670268.1"/>
    </source>
</evidence>
<evidence type="ECO:0000259" key="1">
    <source>
        <dbReference type="PROSITE" id="PS50164"/>
    </source>
</evidence>
<dbReference type="InterPro" id="IPR000305">
    <property type="entry name" value="GIY-YIG_endonuc"/>
</dbReference>
<dbReference type="InterPro" id="IPR006054">
    <property type="entry name" value="DnaQ"/>
</dbReference>